<feature type="domain" description="Beta-defensin" evidence="12">
    <location>
        <begin position="40"/>
        <end position="71"/>
    </location>
</feature>
<evidence type="ECO:0000313" key="14">
    <source>
        <dbReference type="Proteomes" id="UP000322234"/>
    </source>
</evidence>
<name>A0A6B0R7S5_9CETA</name>
<dbReference type="AlphaFoldDB" id="A0A6B0R7S5"/>
<evidence type="ECO:0000256" key="9">
    <source>
        <dbReference type="ARBA" id="ARBA00023157"/>
    </source>
</evidence>
<evidence type="ECO:0000256" key="10">
    <source>
        <dbReference type="RuleBase" id="RU231113"/>
    </source>
</evidence>
<dbReference type="InterPro" id="IPR025933">
    <property type="entry name" value="Beta_defensin_dom"/>
</dbReference>
<keyword evidence="9" id="KW-1015">Disulfide bond</keyword>
<evidence type="ECO:0000313" key="13">
    <source>
        <dbReference type="EMBL" id="MXQ85021.1"/>
    </source>
</evidence>
<evidence type="ECO:0000256" key="2">
    <source>
        <dbReference type="ARBA" id="ARBA00004613"/>
    </source>
</evidence>
<dbReference type="GO" id="GO:0005576">
    <property type="term" value="C:extracellular region"/>
    <property type="evidence" value="ECO:0007669"/>
    <property type="project" value="UniProtKB-SubCell"/>
</dbReference>
<dbReference type="Pfam" id="PF13841">
    <property type="entry name" value="Defensin_beta_2"/>
    <property type="match status" value="1"/>
</dbReference>
<evidence type="ECO:0000256" key="8">
    <source>
        <dbReference type="ARBA" id="ARBA00023022"/>
    </source>
</evidence>
<evidence type="ECO:0000256" key="1">
    <source>
        <dbReference type="ARBA" id="ARBA00002878"/>
    </source>
</evidence>
<dbReference type="PANTHER" id="PTHR15001:SF3">
    <property type="entry name" value="BETA-DEFENSIN 123"/>
    <property type="match status" value="1"/>
</dbReference>
<feature type="signal peptide" evidence="10">
    <location>
        <begin position="1"/>
        <end position="17"/>
    </location>
</feature>
<keyword evidence="5 10" id="KW-0929">Antimicrobial</keyword>
<dbReference type="Proteomes" id="UP000322234">
    <property type="component" value="Unassembled WGS sequence"/>
</dbReference>
<dbReference type="EMBL" id="VBQZ03000024">
    <property type="protein sequence ID" value="MXQ85021.1"/>
    <property type="molecule type" value="Genomic_DNA"/>
</dbReference>
<evidence type="ECO:0000256" key="4">
    <source>
        <dbReference type="ARBA" id="ARBA00022525"/>
    </source>
</evidence>
<feature type="region of interest" description="Disordered" evidence="11">
    <location>
        <begin position="233"/>
        <end position="313"/>
    </location>
</feature>
<evidence type="ECO:0000256" key="6">
    <source>
        <dbReference type="ARBA" id="ARBA00022729"/>
    </source>
</evidence>
<accession>A0A6B0R7S5</accession>
<evidence type="ECO:0000256" key="11">
    <source>
        <dbReference type="SAM" id="MobiDB-lite"/>
    </source>
</evidence>
<dbReference type="GO" id="GO:0042742">
    <property type="term" value="P:defense response to bacterium"/>
    <property type="evidence" value="ECO:0007669"/>
    <property type="project" value="UniProtKB-UniRule"/>
</dbReference>
<organism evidence="13 14">
    <name type="scientific">Bos mutus</name>
    <name type="common">wild yak</name>
    <dbReference type="NCBI Taxonomy" id="72004"/>
    <lineage>
        <taxon>Eukaryota</taxon>
        <taxon>Metazoa</taxon>
        <taxon>Chordata</taxon>
        <taxon>Craniata</taxon>
        <taxon>Vertebrata</taxon>
        <taxon>Euteleostomi</taxon>
        <taxon>Mammalia</taxon>
        <taxon>Eutheria</taxon>
        <taxon>Laurasiatheria</taxon>
        <taxon>Artiodactyla</taxon>
        <taxon>Ruminantia</taxon>
        <taxon>Pecora</taxon>
        <taxon>Bovidae</taxon>
        <taxon>Bovinae</taxon>
        <taxon>Bos</taxon>
    </lineage>
</organism>
<keyword evidence="6 10" id="KW-0732">Signal</keyword>
<evidence type="ECO:0000256" key="3">
    <source>
        <dbReference type="ARBA" id="ARBA00007371"/>
    </source>
</evidence>
<dbReference type="InterPro" id="IPR050544">
    <property type="entry name" value="Beta-defensin"/>
</dbReference>
<dbReference type="PANTHER" id="PTHR15001">
    <property type="entry name" value="BETA-DEFENSIN 123-RELATED"/>
    <property type="match status" value="1"/>
</dbReference>
<keyword evidence="8 10" id="KW-0044">Antibiotic</keyword>
<dbReference type="GO" id="GO:0045087">
    <property type="term" value="P:innate immune response"/>
    <property type="evidence" value="ECO:0007669"/>
    <property type="project" value="InterPro"/>
</dbReference>
<keyword evidence="7 10" id="KW-0211">Defensin</keyword>
<keyword evidence="14" id="KW-1185">Reference proteome</keyword>
<proteinExistence type="inferred from homology"/>
<evidence type="ECO:0000256" key="5">
    <source>
        <dbReference type="ARBA" id="ARBA00022529"/>
    </source>
</evidence>
<evidence type="ECO:0000259" key="12">
    <source>
        <dbReference type="Pfam" id="PF13841"/>
    </source>
</evidence>
<protein>
    <recommendedName>
        <fullName evidence="10">Beta-defensin</fullName>
    </recommendedName>
</protein>
<keyword evidence="4 10" id="KW-0964">Secreted</keyword>
<comment type="subcellular location">
    <subcellularLocation>
        <location evidence="2 10">Secreted</location>
    </subcellularLocation>
</comment>
<evidence type="ECO:0000256" key="7">
    <source>
        <dbReference type="ARBA" id="ARBA00022940"/>
    </source>
</evidence>
<comment type="similarity">
    <text evidence="3 10">Belongs to the beta-defensin family.</text>
</comment>
<reference evidence="13" key="1">
    <citation type="submission" date="2019-10" db="EMBL/GenBank/DDBJ databases">
        <title>The sequence and de novo assembly of the wild yak genome.</title>
        <authorList>
            <person name="Liu Y."/>
        </authorList>
    </citation>
    <scope>NUCLEOTIDE SEQUENCE [LARGE SCALE GENOMIC DNA]</scope>
    <source>
        <strain evidence="13">WY2019</strain>
    </source>
</reference>
<comment type="function">
    <text evidence="1 10">Has antibacterial activity.</text>
</comment>
<comment type="caution">
    <text evidence="13">The sequence shown here is derived from an EMBL/GenBank/DDBJ whole genome shotgun (WGS) entry which is preliminary data.</text>
</comment>
<sequence length="403" mass="45271">MRLLLIIAILLFQKFTGNPEIFRGSLKPHWWYSVTEQLKRCWNQHIHGYCRKICRTTEVREVLCENGRYCCISIVELEERYELPENKNSDFSTWAISPLGSQWVGYTSWFVRPHATVAEYFGLRRCVMGLGRCKEHCNMDEKELDKCKKKTCCIRAKVVQLIKNYIQNEMLHMLKEDSQEVLKITKNFSVMMQTEHHNLSVLPKIKSASAFAKINTIIIPNATIVNSATTNPVNSGKIIHTATSTRKRRDLGTDSPPPAPPPSSLTEETELEKTSPGSLPRSLALCRPYKGSSSKHMTVEDPDSTKPPSTPQASPSAMKLLLLVFTALGFLVTPAKGGGTICGRKIAGHCKLECGSLEKTIFMCDRYKQCCVKGLFIAQPVMQPPIQKPNKPDTQLAKARTNG</sequence>
<feature type="chain" id="PRO_5025709918" description="Beta-defensin" evidence="10">
    <location>
        <begin position="18"/>
        <end position="403"/>
    </location>
</feature>
<gene>
    <name evidence="13" type="ORF">E5288_WYG004256</name>
</gene>